<name>C4KHZ4_SACI6</name>
<protein>
    <submittedName>
        <fullName evidence="1">Uncharacterized protein</fullName>
    </submittedName>
</protein>
<dbReference type="EMBL" id="CP001402">
    <property type="protein sequence ID" value="ACR42208.1"/>
    <property type="molecule type" value="Genomic_DNA"/>
</dbReference>
<dbReference type="RefSeq" id="WP_012735988.1">
    <property type="nucleotide sequence ID" value="NC_012726.1"/>
</dbReference>
<dbReference type="AlphaFoldDB" id="C4KHZ4"/>
<organism evidence="1 2">
    <name type="scientific">Saccharolobus islandicus (strain M.16.4 / Kamchatka #3)</name>
    <name type="common">Sulfolobus islandicus</name>
    <dbReference type="NCBI Taxonomy" id="426118"/>
    <lineage>
        <taxon>Archaea</taxon>
        <taxon>Thermoproteota</taxon>
        <taxon>Thermoprotei</taxon>
        <taxon>Sulfolobales</taxon>
        <taxon>Sulfolobaceae</taxon>
        <taxon>Saccharolobus</taxon>
    </lineage>
</organism>
<dbReference type="Proteomes" id="UP000001479">
    <property type="component" value="Chromosome"/>
</dbReference>
<gene>
    <name evidence="1" type="ordered locus">M164_1608</name>
</gene>
<sequence length="207" mass="24119">MIIGIGKSPLADFVNRNFRCESVYAYPKFFDNKVLLLENRDRAYIHYIKLLVKNVSKVRIALWPDYTSIKKVSKVVNLGLLRGISFIVPIHDLSDLEIVDKLRENGFRAFIGYASDKKFRDYEIEDFLKEAKRPLWYLGVSTKKELKEAIRYGFDGFDITGYLFGRNEDRKDPRALKRNLEELLKTVSKPQGRQSSILEFLSVNWGV</sequence>
<evidence type="ECO:0000313" key="2">
    <source>
        <dbReference type="Proteomes" id="UP000001479"/>
    </source>
</evidence>
<evidence type="ECO:0000313" key="1">
    <source>
        <dbReference type="EMBL" id="ACR42208.1"/>
    </source>
</evidence>
<accession>C4KHZ4</accession>
<reference evidence="1 2" key="1">
    <citation type="journal article" date="2009" name="Proc. Natl. Acad. Sci. U.S.A.">
        <title>Biogeography of the Sulfolobus islandicus pan-genome.</title>
        <authorList>
            <person name="Reno M.L."/>
            <person name="Held N.L."/>
            <person name="Fields C.J."/>
            <person name="Burke P.V."/>
            <person name="Whitaker R.J."/>
        </authorList>
    </citation>
    <scope>NUCLEOTIDE SEQUENCE [LARGE SCALE GENOMIC DNA]</scope>
    <source>
        <strain evidence="2">M.16.4 / Kamchatka #3</strain>
    </source>
</reference>
<proteinExistence type="predicted"/>
<dbReference type="KEGG" id="sid:M164_1608"/>
<dbReference type="GeneID" id="84061922"/>
<dbReference type="HOGENOM" id="CLU_1340785_0_0_2"/>